<dbReference type="SUPFAM" id="SSF69349">
    <property type="entry name" value="Phage fibre proteins"/>
    <property type="match status" value="1"/>
</dbReference>
<feature type="compositionally biased region" description="Low complexity" evidence="1">
    <location>
        <begin position="572"/>
        <end position="592"/>
    </location>
</feature>
<feature type="compositionally biased region" description="Acidic residues" evidence="1">
    <location>
        <begin position="197"/>
        <end position="211"/>
    </location>
</feature>
<feature type="compositionally biased region" description="Basic and acidic residues" evidence="1">
    <location>
        <begin position="522"/>
        <end position="540"/>
    </location>
</feature>
<feature type="compositionally biased region" description="Acidic residues" evidence="1">
    <location>
        <begin position="488"/>
        <end position="497"/>
    </location>
</feature>
<dbReference type="VEuPathDB" id="PlasmoDB:PVX_003680"/>
<evidence type="ECO:0000256" key="1">
    <source>
        <dbReference type="SAM" id="MobiDB-lite"/>
    </source>
</evidence>
<comment type="caution">
    <text evidence="2">The sequence shown here is derived from an EMBL/GenBank/DDBJ whole genome shotgun (WGS) entry which is preliminary data.</text>
</comment>
<evidence type="ECO:0000313" key="2">
    <source>
        <dbReference type="EMBL" id="EDL43248.1"/>
    </source>
</evidence>
<dbReference type="STRING" id="126793.A5KBJ8"/>
<gene>
    <name evidence="2" type="ORF">PVX_003680</name>
</gene>
<dbReference type="OMA" id="NEIVHHI"/>
<organism evidence="2 3">
    <name type="scientific">Plasmodium vivax (strain Salvador I)</name>
    <dbReference type="NCBI Taxonomy" id="126793"/>
    <lineage>
        <taxon>Eukaryota</taxon>
        <taxon>Sar</taxon>
        <taxon>Alveolata</taxon>
        <taxon>Apicomplexa</taxon>
        <taxon>Aconoidasida</taxon>
        <taxon>Haemosporida</taxon>
        <taxon>Plasmodiidae</taxon>
        <taxon>Plasmodium</taxon>
        <taxon>Plasmodium (Plasmodium)</taxon>
    </lineage>
</organism>
<feature type="compositionally biased region" description="Basic and acidic residues" evidence="1">
    <location>
        <begin position="593"/>
        <end position="612"/>
    </location>
</feature>
<accession>A5KBJ8</accession>
<dbReference type="AlphaFoldDB" id="A5KBJ8"/>
<dbReference type="EMBL" id="AAKM01000018">
    <property type="protein sequence ID" value="EDL43248.1"/>
    <property type="molecule type" value="Genomic_DNA"/>
</dbReference>
<sequence length="698" mass="77288">MCTKSRAEAREPFWRDIARIDRLIYAHEKKLQSCNCKKRKCYRLLSLWADYDKWLSETCERYAWKVRALRMVGTGSRGSATCADEEWSSRIGDCPPSGTPCAASKDCGHLAKWSSVHATAGERLRKRRKKRRPRGGKIAGGKLTSKTKGQGKPQLNCANRRGDPPRGGNEKVQEDAEGGEIKGGHSLGGVERPQGEENGDEAAEEDLGEAAEEVHENEGQLPGVANPTCEDTGGREADGSEGTQPNGRSRVAEREGSPEAVEEWKVSSCDEKEKEEETGRGQTVHNSVGEKSENSLETVPSGSGGCPHKMGGEAEEEKEEEEKKEKTDKQHNELEFSEVQVRAVTLEEGDAKTGGKQAAKEKRARGGEKKAKGKKRGGKKEKRARKGEGKKAKGKEKMMEEGEEGEKATETAVEEGKETAVEEATEEKMEEVREVKVEEGKEEKMEGIKEAAVKEEKEEKMGGEKEQMEEEVEEVKMEKAMEVKVEEATEEEMEEEKEEKLEGEKEQRAEEATEEKVEEETEGKTKDERNEKLGVEKEAMVQKGGDMYTEGGGSTTMEGEKQVTVEGEKQVTVEGEQQVTVEGEQQVTVEGEQQMKVEGEKPTNVESEKPTTMEEDSSIGEGTEEKIEDEGEAKADVEREQNSGGEKEAKPGAAQRSDHEDEPGKTAGNEIVHHILSEYSNTIQYTSFLDYIKNKETE</sequence>
<dbReference type="KEGG" id="pvx:PVX_003680"/>
<name>A5KBJ8_PLAVS</name>
<feature type="compositionally biased region" description="Basic and acidic residues" evidence="1">
    <location>
        <begin position="498"/>
        <end position="515"/>
    </location>
</feature>
<feature type="compositionally biased region" description="Basic and acidic residues" evidence="1">
    <location>
        <begin position="386"/>
        <end position="466"/>
    </location>
</feature>
<reference evidence="2 3" key="1">
    <citation type="journal article" date="2008" name="Nature">
        <title>Comparative genomics of the neglected human malaria parasite Plasmodium vivax.</title>
        <authorList>
            <person name="Carlton J.M."/>
            <person name="Adams J.H."/>
            <person name="Silva J.C."/>
            <person name="Bidwell S.L."/>
            <person name="Lorenzi H."/>
            <person name="Caler E."/>
            <person name="Crabtree J."/>
            <person name="Angiuoli S.V."/>
            <person name="Merino E.F."/>
            <person name="Amedeo P."/>
            <person name="Cheng Q."/>
            <person name="Coulson R.M."/>
            <person name="Crabb B.S."/>
            <person name="Del Portillo H.A."/>
            <person name="Essien K."/>
            <person name="Feldblyum T.V."/>
            <person name="Fernandez-Becerra C."/>
            <person name="Gilson P.R."/>
            <person name="Gueye A.H."/>
            <person name="Guo X."/>
            <person name="Kang'a S."/>
            <person name="Kooij T.W."/>
            <person name="Korsinczky M."/>
            <person name="Meyer E.V."/>
            <person name="Nene V."/>
            <person name="Paulsen I."/>
            <person name="White O."/>
            <person name="Ralph S.A."/>
            <person name="Ren Q."/>
            <person name="Sargeant T.J."/>
            <person name="Salzberg S.L."/>
            <person name="Stoeckert C.J."/>
            <person name="Sullivan S.A."/>
            <person name="Yamamoto M.M."/>
            <person name="Hoffman S.L."/>
            <person name="Wortman J.R."/>
            <person name="Gardner M.J."/>
            <person name="Galinski M.R."/>
            <person name="Barnwell J.W."/>
            <person name="Fraser-Liggett C.M."/>
        </authorList>
    </citation>
    <scope>NUCLEOTIDE SEQUENCE [LARGE SCALE GENOMIC DNA]</scope>
    <source>
        <strain evidence="2 3">Salvador I</strain>
    </source>
</reference>
<feature type="compositionally biased region" description="Basic and acidic residues" evidence="1">
    <location>
        <begin position="558"/>
        <end position="571"/>
    </location>
</feature>
<dbReference type="RefSeq" id="XP_001612975.1">
    <property type="nucleotide sequence ID" value="XM_001612925.1"/>
</dbReference>
<dbReference type="PhylomeDB" id="A5KBJ8"/>
<dbReference type="Proteomes" id="UP000008333">
    <property type="component" value="Unassembled WGS sequence"/>
</dbReference>
<evidence type="ECO:0000313" key="3">
    <source>
        <dbReference type="Proteomes" id="UP000008333"/>
    </source>
</evidence>
<feature type="compositionally biased region" description="Basic and acidic residues" evidence="1">
    <location>
        <begin position="632"/>
        <end position="664"/>
    </location>
</feature>
<feature type="compositionally biased region" description="Basic residues" evidence="1">
    <location>
        <begin position="124"/>
        <end position="135"/>
    </location>
</feature>
<feature type="compositionally biased region" description="Basic and acidic residues" evidence="1">
    <location>
        <begin position="349"/>
        <end position="370"/>
    </location>
</feature>
<feature type="compositionally biased region" description="Basic and acidic residues" evidence="1">
    <location>
        <begin position="321"/>
        <end position="334"/>
    </location>
</feature>
<dbReference type="GeneID" id="5472227"/>
<feature type="compositionally biased region" description="Basic and acidic residues" evidence="1">
    <location>
        <begin position="474"/>
        <end position="487"/>
    </location>
</feature>
<proteinExistence type="predicted"/>
<feature type="compositionally biased region" description="Basic residues" evidence="1">
    <location>
        <begin position="371"/>
        <end position="385"/>
    </location>
</feature>
<keyword evidence="3" id="KW-1185">Reference proteome</keyword>
<protein>
    <submittedName>
        <fullName evidence="2">Uncharacterized protein</fullName>
    </submittedName>
</protein>
<feature type="compositionally biased region" description="Basic and acidic residues" evidence="1">
    <location>
        <begin position="160"/>
        <end position="183"/>
    </location>
</feature>
<feature type="region of interest" description="Disordered" evidence="1">
    <location>
        <begin position="118"/>
        <end position="672"/>
    </location>
</feature>
<dbReference type="InParanoid" id="A5KBJ8"/>
<feature type="compositionally biased region" description="Basic and acidic residues" evidence="1">
    <location>
        <begin position="250"/>
        <end position="279"/>
    </location>
</feature>